<proteinExistence type="predicted"/>
<sequence>MLGRKPAVAPTLALPLLSDEILYLHLMPHEVANLTLAEATRHAPFIEYARCLDASQRPGNHAGDWPEEGQFYPVRVVESHLEGMPLVHVLGFHGEAPYYNAYAPHRFELLYTVWLN</sequence>
<keyword evidence="2" id="KW-1185">Reference proteome</keyword>
<reference evidence="1 2" key="1">
    <citation type="submission" date="2017-01" db="EMBL/GenBank/DDBJ databases">
        <title>A new Hymenobacter.</title>
        <authorList>
            <person name="Liang Y."/>
            <person name="Feng F."/>
        </authorList>
    </citation>
    <scope>NUCLEOTIDE SEQUENCE [LARGE SCALE GENOMIC DNA]</scope>
    <source>
        <strain evidence="1">MIMBbqt21</strain>
    </source>
</reference>
<dbReference type="AlphaFoldDB" id="A0A243WG81"/>
<dbReference type="Proteomes" id="UP000194873">
    <property type="component" value="Unassembled WGS sequence"/>
</dbReference>
<accession>A0A243WG81</accession>
<name>A0A243WG81_9BACT</name>
<protein>
    <submittedName>
        <fullName evidence="1">Uncharacterized protein</fullName>
    </submittedName>
</protein>
<comment type="caution">
    <text evidence="1">The sequence shown here is derived from an EMBL/GenBank/DDBJ whole genome shotgun (WGS) entry which is preliminary data.</text>
</comment>
<gene>
    <name evidence="1" type="ORF">BXP70_08365</name>
</gene>
<evidence type="ECO:0000313" key="1">
    <source>
        <dbReference type="EMBL" id="OUJ74762.1"/>
    </source>
</evidence>
<evidence type="ECO:0000313" key="2">
    <source>
        <dbReference type="Proteomes" id="UP000194873"/>
    </source>
</evidence>
<dbReference type="EMBL" id="MTSE01000003">
    <property type="protein sequence ID" value="OUJ74762.1"/>
    <property type="molecule type" value="Genomic_DNA"/>
</dbReference>
<organism evidence="1 2">
    <name type="scientific">Hymenobacter crusticola</name>
    <dbReference type="NCBI Taxonomy" id="1770526"/>
    <lineage>
        <taxon>Bacteria</taxon>
        <taxon>Pseudomonadati</taxon>
        <taxon>Bacteroidota</taxon>
        <taxon>Cytophagia</taxon>
        <taxon>Cytophagales</taxon>
        <taxon>Hymenobacteraceae</taxon>
        <taxon>Hymenobacter</taxon>
    </lineage>
</organism>